<dbReference type="GeneTree" id="ENSGT00940000156563"/>
<evidence type="ECO:0000313" key="5">
    <source>
        <dbReference type="Proteomes" id="UP000694388"/>
    </source>
</evidence>
<evidence type="ECO:0000256" key="1">
    <source>
        <dbReference type="ARBA" id="ARBA00006252"/>
    </source>
</evidence>
<organism evidence="4 5">
    <name type="scientific">Eptatretus burgeri</name>
    <name type="common">Inshore hagfish</name>
    <dbReference type="NCBI Taxonomy" id="7764"/>
    <lineage>
        <taxon>Eukaryota</taxon>
        <taxon>Metazoa</taxon>
        <taxon>Chordata</taxon>
        <taxon>Craniata</taxon>
        <taxon>Vertebrata</taxon>
        <taxon>Cyclostomata</taxon>
        <taxon>Myxini</taxon>
        <taxon>Myxiniformes</taxon>
        <taxon>Myxinidae</taxon>
        <taxon>Eptatretinae</taxon>
        <taxon>Eptatretus</taxon>
    </lineage>
</organism>
<dbReference type="InterPro" id="IPR029039">
    <property type="entry name" value="Flavoprotein-like_sf"/>
</dbReference>
<keyword evidence="5" id="KW-1185">Reference proteome</keyword>
<keyword evidence="2" id="KW-0560">Oxidoreductase</keyword>
<reference evidence="4" key="1">
    <citation type="submission" date="2025-08" db="UniProtKB">
        <authorList>
            <consortium name="Ensembl"/>
        </authorList>
    </citation>
    <scope>IDENTIFICATION</scope>
</reference>
<dbReference type="InterPro" id="IPR003680">
    <property type="entry name" value="Flavodoxin_fold"/>
</dbReference>
<accession>A0A8C4QFZ5</accession>
<name>A0A8C4QFZ5_EPTBU</name>
<dbReference type="GO" id="GO:0005829">
    <property type="term" value="C:cytosol"/>
    <property type="evidence" value="ECO:0007669"/>
    <property type="project" value="TreeGrafter"/>
</dbReference>
<dbReference type="GO" id="GO:0003955">
    <property type="term" value="F:NAD(P)H dehydrogenase (quinone) activity"/>
    <property type="evidence" value="ECO:0007669"/>
    <property type="project" value="TreeGrafter"/>
</dbReference>
<dbReference type="Pfam" id="PF02525">
    <property type="entry name" value="Flavodoxin_2"/>
    <property type="match status" value="1"/>
</dbReference>
<evidence type="ECO:0000313" key="4">
    <source>
        <dbReference type="Ensembl" id="ENSEBUP00000014806.1"/>
    </source>
</evidence>
<proteinExistence type="inferred from homology"/>
<reference evidence="4" key="2">
    <citation type="submission" date="2025-09" db="UniProtKB">
        <authorList>
            <consortium name="Ensembl"/>
        </authorList>
    </citation>
    <scope>IDENTIFICATION</scope>
</reference>
<dbReference type="OMA" id="HGILHYP"/>
<dbReference type="Gene3D" id="3.40.50.360">
    <property type="match status" value="1"/>
</dbReference>
<dbReference type="InterPro" id="IPR051545">
    <property type="entry name" value="NAD(P)H_dehydrogenase_qn"/>
</dbReference>
<protein>
    <submittedName>
        <fullName evidence="4">N-ribosyldihydronicotinamide:quinone reductase 2</fullName>
    </submittedName>
</protein>
<comment type="similarity">
    <text evidence="1">Belongs to the NAD(P)H dehydrogenase (quinone) family.</text>
</comment>
<dbReference type="Proteomes" id="UP000694388">
    <property type="component" value="Unplaced"/>
</dbReference>
<evidence type="ECO:0000259" key="3">
    <source>
        <dbReference type="Pfam" id="PF02525"/>
    </source>
</evidence>
<evidence type="ECO:0000256" key="2">
    <source>
        <dbReference type="ARBA" id="ARBA00023002"/>
    </source>
</evidence>
<dbReference type="PANTHER" id="PTHR10204:SF34">
    <property type="entry name" value="NAD(P)H DEHYDROGENASE [QUINONE] 1 ISOFORM 1"/>
    <property type="match status" value="1"/>
</dbReference>
<dbReference type="PANTHER" id="PTHR10204">
    <property type="entry name" value="NAD P H OXIDOREDUCTASE-RELATED"/>
    <property type="match status" value="1"/>
</dbReference>
<dbReference type="Ensembl" id="ENSEBUT00000015381.1">
    <property type="protein sequence ID" value="ENSEBUP00000014806.1"/>
    <property type="gene ID" value="ENSEBUG00000009332.1"/>
</dbReference>
<dbReference type="SUPFAM" id="SSF52218">
    <property type="entry name" value="Flavoproteins"/>
    <property type="match status" value="1"/>
</dbReference>
<dbReference type="AlphaFoldDB" id="A0A8C4QFZ5"/>
<sequence length="242" mass="27373">MDFKATSTKEDFLGESSGDYFKYGEEAGKAWMEGRLSQDIVEEQEKLSDADLVIFQFPMYWFSMPAILKGWMDRVLTYGFAYTFPGCYENAPFADQKKKALLSFTTGAPESMFLPTGMNGDINVVLWGIQHGILHFCGFQVLAPHISYGLASASNDARVAMLSNWTRRLETLWDEKPLHFLSEDKFDMTTGFAMKPEVLNEYLNVPCGPTTGQHLGKPLPENNQTESAEKRIVLLENFVLDF</sequence>
<feature type="domain" description="Flavodoxin-like fold" evidence="3">
    <location>
        <begin position="12"/>
        <end position="167"/>
    </location>
</feature>